<dbReference type="RefSeq" id="WP_112149579.1">
    <property type="nucleotide sequence ID" value="NZ_CATZXA010000135.1"/>
</dbReference>
<evidence type="ECO:0000313" key="5">
    <source>
        <dbReference type="EMBL" id="RAP02981.1"/>
    </source>
</evidence>
<protein>
    <submittedName>
        <fullName evidence="5">Flavin oxidoreductase</fullName>
    </submittedName>
</protein>
<dbReference type="PANTHER" id="PTHR43567:SF1">
    <property type="entry name" value="FLAVOREDOXIN"/>
    <property type="match status" value="1"/>
</dbReference>
<dbReference type="SUPFAM" id="SSF50475">
    <property type="entry name" value="FMN-binding split barrel"/>
    <property type="match status" value="1"/>
</dbReference>
<gene>
    <name evidence="5" type="ORF">CA615_04645</name>
</gene>
<dbReference type="Pfam" id="PF01613">
    <property type="entry name" value="Flavin_Reduct"/>
    <property type="match status" value="1"/>
</dbReference>
<comment type="cofactor">
    <cofactor evidence="1">
        <name>FMN</name>
        <dbReference type="ChEBI" id="CHEBI:58210"/>
    </cofactor>
</comment>
<dbReference type="AlphaFoldDB" id="A0A328PYC3"/>
<comment type="similarity">
    <text evidence="3">Belongs to the flavoredoxin family.</text>
</comment>
<evidence type="ECO:0000313" key="6">
    <source>
        <dbReference type="Proteomes" id="UP000248557"/>
    </source>
</evidence>
<comment type="caution">
    <text evidence="5">The sequence shown here is derived from an EMBL/GenBank/DDBJ whole genome shotgun (WGS) entry which is preliminary data.</text>
</comment>
<feature type="domain" description="Flavin reductase like" evidence="4">
    <location>
        <begin position="9"/>
        <end position="155"/>
    </location>
</feature>
<dbReference type="EMBL" id="NGJK01000057">
    <property type="protein sequence ID" value="RAP02981.1"/>
    <property type="molecule type" value="Genomic_DNA"/>
</dbReference>
<dbReference type="Gene3D" id="2.30.110.10">
    <property type="entry name" value="Electron Transport, Fmn-binding Protein, Chain A"/>
    <property type="match status" value="1"/>
</dbReference>
<dbReference type="InterPro" id="IPR002563">
    <property type="entry name" value="Flavin_Rdtase-like_dom"/>
</dbReference>
<evidence type="ECO:0000256" key="1">
    <source>
        <dbReference type="ARBA" id="ARBA00001917"/>
    </source>
</evidence>
<evidence type="ECO:0000259" key="4">
    <source>
        <dbReference type="SMART" id="SM00903"/>
    </source>
</evidence>
<dbReference type="GO" id="GO:0010181">
    <property type="term" value="F:FMN binding"/>
    <property type="evidence" value="ECO:0007669"/>
    <property type="project" value="InterPro"/>
</dbReference>
<evidence type="ECO:0000256" key="3">
    <source>
        <dbReference type="ARBA" id="ARBA00038054"/>
    </source>
</evidence>
<organism evidence="5 6">
    <name type="scientific">Methanosphaera stadtmanae</name>
    <dbReference type="NCBI Taxonomy" id="2317"/>
    <lineage>
        <taxon>Archaea</taxon>
        <taxon>Methanobacteriati</taxon>
        <taxon>Methanobacteriota</taxon>
        <taxon>Methanomada group</taxon>
        <taxon>Methanobacteria</taxon>
        <taxon>Methanobacteriales</taxon>
        <taxon>Methanobacteriaceae</taxon>
        <taxon>Methanosphaera</taxon>
    </lineage>
</organism>
<evidence type="ECO:0000256" key="2">
    <source>
        <dbReference type="ARBA" id="ARBA00022630"/>
    </source>
</evidence>
<sequence length="162" mass="18230">MKKDATTNSFINPEPHVIVSCRDKDGRDNALSIGFIANVSFNPRIIMIAILHTRYSHHIIKESGEFVVNIATEELKSEVEYLGSTSGRDTNKLENISTTDATLINAPLIDMCPVNFECRVVESLKPGTHDVFFGEVLKVHCDEKYLNNNKSINWDKINILHS</sequence>
<dbReference type="PANTHER" id="PTHR43567">
    <property type="entry name" value="FLAVOREDOXIN-RELATED-RELATED"/>
    <property type="match status" value="1"/>
</dbReference>
<keyword evidence="2" id="KW-0285">Flavoprotein</keyword>
<reference evidence="5 6" key="1">
    <citation type="submission" date="2017-05" db="EMBL/GenBank/DDBJ databases">
        <title>Host range expansion of the Methanosphaera genus to humans and monogastric animals involves recent and extensive reduction in genome content.</title>
        <authorList>
            <person name="Hoedt E.C."/>
            <person name="Volmer J.G."/>
            <person name="Parks D.H."/>
            <person name="Rosewarne C.P."/>
            <person name="Denman S.E."/>
            <person name="Mcsweeney C.S."/>
            <person name="O Cuiv P."/>
            <person name="Hugenholtz P."/>
            <person name="Tyson G.W."/>
            <person name="Morrison M."/>
        </authorList>
    </citation>
    <scope>NUCLEOTIDE SEQUENCE [LARGE SCALE GENOMIC DNA]</scope>
    <source>
        <strain evidence="5 6">PA5</strain>
    </source>
</reference>
<dbReference type="SMART" id="SM00903">
    <property type="entry name" value="Flavin_Reduct"/>
    <property type="match status" value="1"/>
</dbReference>
<proteinExistence type="inferred from homology"/>
<name>A0A328PYC3_9EURY</name>
<accession>A0A328PYC3</accession>
<dbReference type="Proteomes" id="UP000248557">
    <property type="component" value="Unassembled WGS sequence"/>
</dbReference>
<dbReference type="InterPro" id="IPR052174">
    <property type="entry name" value="Flavoredoxin"/>
</dbReference>
<dbReference type="InterPro" id="IPR012349">
    <property type="entry name" value="Split_barrel_FMN-bd"/>
</dbReference>